<keyword evidence="2 7" id="KW-0813">Transport</keyword>
<dbReference type="InterPro" id="IPR035906">
    <property type="entry name" value="MetI-like_sf"/>
</dbReference>
<reference evidence="11" key="1">
    <citation type="journal article" date="2019" name="Int. J. Syst. Evol. Microbiol.">
        <title>The Global Catalogue of Microorganisms (GCM) 10K type strain sequencing project: providing services to taxonomists for standard genome sequencing and annotation.</title>
        <authorList>
            <consortium name="The Broad Institute Genomics Platform"/>
            <consortium name="The Broad Institute Genome Sequencing Center for Infectious Disease"/>
            <person name="Wu L."/>
            <person name="Ma J."/>
        </authorList>
    </citation>
    <scope>NUCLEOTIDE SEQUENCE [LARGE SCALE GENOMIC DNA]</scope>
    <source>
        <strain evidence="11">JCM 17130</strain>
    </source>
</reference>
<dbReference type="Pfam" id="PF00528">
    <property type="entry name" value="BPD_transp_1"/>
    <property type="match status" value="1"/>
</dbReference>
<evidence type="ECO:0000256" key="8">
    <source>
        <dbReference type="SAM" id="MobiDB-lite"/>
    </source>
</evidence>
<keyword evidence="11" id="KW-1185">Reference proteome</keyword>
<feature type="transmembrane region" description="Helical" evidence="7">
    <location>
        <begin position="238"/>
        <end position="264"/>
    </location>
</feature>
<feature type="compositionally biased region" description="Low complexity" evidence="8">
    <location>
        <begin position="8"/>
        <end position="27"/>
    </location>
</feature>
<feature type="transmembrane region" description="Helical" evidence="7">
    <location>
        <begin position="99"/>
        <end position="120"/>
    </location>
</feature>
<accession>A0ABW4L9I6</accession>
<evidence type="ECO:0000313" key="11">
    <source>
        <dbReference type="Proteomes" id="UP001597277"/>
    </source>
</evidence>
<keyword evidence="4 7" id="KW-0812">Transmembrane</keyword>
<comment type="subcellular location">
    <subcellularLocation>
        <location evidence="1 7">Cell membrane</location>
        <topology evidence="1 7">Multi-pass membrane protein</topology>
    </subcellularLocation>
</comment>
<comment type="similarity">
    <text evidence="7">Belongs to the binding-protein-dependent transport system permease family.</text>
</comment>
<evidence type="ECO:0000256" key="2">
    <source>
        <dbReference type="ARBA" id="ARBA00022448"/>
    </source>
</evidence>
<evidence type="ECO:0000256" key="1">
    <source>
        <dbReference type="ARBA" id="ARBA00004651"/>
    </source>
</evidence>
<evidence type="ECO:0000256" key="5">
    <source>
        <dbReference type="ARBA" id="ARBA00022989"/>
    </source>
</evidence>
<sequence>MGVSQQVGVGAAVPAPTAARPPGGRPTQPRSRRGVMVALMLAPSLVLLAVFVLAPLARGIQMSFYTWDGVAAVMDRVWLENYARVWTDPNFLWALARTVLWWAIHLSLAVGGGLLTAALISEIRWRWAQSLFRGLAFLPHVLSLAVVGVVWSQMYHPTIGLLNGVLDRVGLDALVHPWLGEASTALPAVGIASAWQAYGFYMVIFLASIQAIDPALHEAASIDGAGPWQRFRNVTIPALYNTMSLVIVLAFINALKGFGTVWAMTQGGPDRSSELVAVYAYRQAFGLGDVGAASAAGLSLAVIAVLITMLFNRWRDRRASEG</sequence>
<dbReference type="InterPro" id="IPR051393">
    <property type="entry name" value="ABC_transporter_permease"/>
</dbReference>
<feature type="transmembrane region" description="Helical" evidence="7">
    <location>
        <begin position="284"/>
        <end position="311"/>
    </location>
</feature>
<feature type="transmembrane region" description="Helical" evidence="7">
    <location>
        <begin position="132"/>
        <end position="151"/>
    </location>
</feature>
<evidence type="ECO:0000256" key="7">
    <source>
        <dbReference type="RuleBase" id="RU363032"/>
    </source>
</evidence>
<dbReference type="PANTHER" id="PTHR30193">
    <property type="entry name" value="ABC TRANSPORTER PERMEASE PROTEIN"/>
    <property type="match status" value="1"/>
</dbReference>
<keyword evidence="5 7" id="KW-1133">Transmembrane helix</keyword>
<evidence type="ECO:0000313" key="10">
    <source>
        <dbReference type="EMBL" id="MFD1718691.1"/>
    </source>
</evidence>
<dbReference type="PANTHER" id="PTHR30193:SF37">
    <property type="entry name" value="INNER MEMBRANE ABC TRANSPORTER PERMEASE PROTEIN YCJO"/>
    <property type="match status" value="1"/>
</dbReference>
<evidence type="ECO:0000259" key="9">
    <source>
        <dbReference type="PROSITE" id="PS50928"/>
    </source>
</evidence>
<evidence type="ECO:0000256" key="3">
    <source>
        <dbReference type="ARBA" id="ARBA00022475"/>
    </source>
</evidence>
<gene>
    <name evidence="10" type="ORF">ACFSE6_12655</name>
</gene>
<feature type="transmembrane region" description="Helical" evidence="7">
    <location>
        <begin position="185"/>
        <end position="207"/>
    </location>
</feature>
<dbReference type="EMBL" id="JBHUEE010000006">
    <property type="protein sequence ID" value="MFD1718691.1"/>
    <property type="molecule type" value="Genomic_DNA"/>
</dbReference>
<keyword evidence="3" id="KW-1003">Cell membrane</keyword>
<feature type="region of interest" description="Disordered" evidence="8">
    <location>
        <begin position="1"/>
        <end position="30"/>
    </location>
</feature>
<comment type="caution">
    <text evidence="10">The sequence shown here is derived from an EMBL/GenBank/DDBJ whole genome shotgun (WGS) entry which is preliminary data.</text>
</comment>
<keyword evidence="6 7" id="KW-0472">Membrane</keyword>
<dbReference type="RefSeq" id="WP_388007476.1">
    <property type="nucleotide sequence ID" value="NZ_JBHUEE010000006.1"/>
</dbReference>
<evidence type="ECO:0000256" key="4">
    <source>
        <dbReference type="ARBA" id="ARBA00022692"/>
    </source>
</evidence>
<name>A0ABW4L9I6_9MICO</name>
<dbReference type="InterPro" id="IPR000515">
    <property type="entry name" value="MetI-like"/>
</dbReference>
<dbReference type="CDD" id="cd06261">
    <property type="entry name" value="TM_PBP2"/>
    <property type="match status" value="1"/>
</dbReference>
<dbReference type="PROSITE" id="PS50928">
    <property type="entry name" value="ABC_TM1"/>
    <property type="match status" value="1"/>
</dbReference>
<protein>
    <submittedName>
        <fullName evidence="10">Carbohydrate ABC transporter permease</fullName>
    </submittedName>
</protein>
<dbReference type="Gene3D" id="1.10.3720.10">
    <property type="entry name" value="MetI-like"/>
    <property type="match status" value="1"/>
</dbReference>
<organism evidence="10 11">
    <name type="scientific">Georgenia deserti</name>
    <dbReference type="NCBI Taxonomy" id="2093781"/>
    <lineage>
        <taxon>Bacteria</taxon>
        <taxon>Bacillati</taxon>
        <taxon>Actinomycetota</taxon>
        <taxon>Actinomycetes</taxon>
        <taxon>Micrococcales</taxon>
        <taxon>Bogoriellaceae</taxon>
        <taxon>Georgenia</taxon>
    </lineage>
</organism>
<proteinExistence type="inferred from homology"/>
<feature type="domain" description="ABC transmembrane type-1" evidence="9">
    <location>
        <begin position="95"/>
        <end position="311"/>
    </location>
</feature>
<dbReference type="Proteomes" id="UP001597277">
    <property type="component" value="Unassembled WGS sequence"/>
</dbReference>
<evidence type="ECO:0000256" key="6">
    <source>
        <dbReference type="ARBA" id="ARBA00023136"/>
    </source>
</evidence>
<feature type="transmembrane region" description="Helical" evidence="7">
    <location>
        <begin position="35"/>
        <end position="57"/>
    </location>
</feature>
<dbReference type="SUPFAM" id="SSF161098">
    <property type="entry name" value="MetI-like"/>
    <property type="match status" value="1"/>
</dbReference>